<reference evidence="2" key="1">
    <citation type="submission" date="2023-03" db="EMBL/GenBank/DDBJ databases">
        <title>Emydomyces testavorans Genome Sequence.</title>
        <authorList>
            <person name="Hoyer L."/>
        </authorList>
    </citation>
    <scope>NUCLEOTIDE SEQUENCE</scope>
    <source>
        <strain evidence="2">16-2883</strain>
    </source>
</reference>
<evidence type="ECO:0000313" key="3">
    <source>
        <dbReference type="Proteomes" id="UP001219355"/>
    </source>
</evidence>
<keyword evidence="3" id="KW-1185">Reference proteome</keyword>
<accession>A0AAF0DGH0</accession>
<gene>
    <name evidence="2" type="ORF">PRK78_002800</name>
</gene>
<evidence type="ECO:0000313" key="2">
    <source>
        <dbReference type="EMBL" id="WEW57335.1"/>
    </source>
</evidence>
<evidence type="ECO:0000259" key="1">
    <source>
        <dbReference type="PROSITE" id="PS50181"/>
    </source>
</evidence>
<dbReference type="EMBL" id="CP120628">
    <property type="protein sequence ID" value="WEW57335.1"/>
    <property type="molecule type" value="Genomic_DNA"/>
</dbReference>
<dbReference type="InterPro" id="IPR001810">
    <property type="entry name" value="F-box_dom"/>
</dbReference>
<dbReference type="PROSITE" id="PS50181">
    <property type="entry name" value="FBOX"/>
    <property type="match status" value="1"/>
</dbReference>
<protein>
    <recommendedName>
        <fullName evidence="1">F-box domain-containing protein</fullName>
    </recommendedName>
</protein>
<name>A0AAF0DGH0_9EURO</name>
<dbReference type="SUPFAM" id="SSF81383">
    <property type="entry name" value="F-box domain"/>
    <property type="match status" value="1"/>
</dbReference>
<dbReference type="Pfam" id="PF00646">
    <property type="entry name" value="F-box"/>
    <property type="match status" value="1"/>
</dbReference>
<proteinExistence type="predicted"/>
<dbReference type="Proteomes" id="UP001219355">
    <property type="component" value="Chromosome 2"/>
</dbReference>
<feature type="domain" description="F-box" evidence="1">
    <location>
        <begin position="66"/>
        <end position="112"/>
    </location>
</feature>
<sequence length="370" mass="42769">METPTPSNSSSLPVTYDHTKSNDYLRVVSSPQEEYEKAMIWFPPEEHAPVQDSLKQPFENVPSVGLGDLECLPYELLRLVCLPLDIHSLFQFRQVNRSARQVVTSLREYQKIAEHAPGALCAILRTRVSHWFTFPDLYTVFCTENCSRCRRFAGFLYLLEFKRYCITCIRTEGTFYSASSGAAKLNYLSLDEVRRSMPTLISLPGTYSLEHLPRPRRILMVSVSAVTEEAERRGFECEVPKDLDRASQILWLRQEYGKMIEPCFKYMTCTSLPWYDPATNQIDRGVSCLGCHVAFVRAEWRKKRHAIVRRGLLRSRNGFLKHFQRCPEAQRCWLSSENGTTPVELPAVDTNHWHLNYDRSLHGGNLQKVY</sequence>
<dbReference type="AlphaFoldDB" id="A0AAF0DGH0"/>
<dbReference type="InterPro" id="IPR036047">
    <property type="entry name" value="F-box-like_dom_sf"/>
</dbReference>
<organism evidence="2 3">
    <name type="scientific">Emydomyces testavorans</name>
    <dbReference type="NCBI Taxonomy" id="2070801"/>
    <lineage>
        <taxon>Eukaryota</taxon>
        <taxon>Fungi</taxon>
        <taxon>Dikarya</taxon>
        <taxon>Ascomycota</taxon>
        <taxon>Pezizomycotina</taxon>
        <taxon>Eurotiomycetes</taxon>
        <taxon>Eurotiomycetidae</taxon>
        <taxon>Onygenales</taxon>
        <taxon>Nannizziopsiaceae</taxon>
        <taxon>Emydomyces</taxon>
    </lineage>
</organism>